<comment type="caution">
    <text evidence="1">The sequence shown here is derived from an EMBL/GenBank/DDBJ whole genome shotgun (WGS) entry which is preliminary data.</text>
</comment>
<sequence length="228" mass="26118">MAVQEIVMVSAPTRDLLTAETERRGTSFPVLACQDNNGRGGKCFMAFPDHDTCLQYIESKPPSERNQYEIIRGDQSSCLYLDIDPNHTTNPEGLADSLKGHLKQFLTGLGLDQCEILVLSASNDTKTSFHFVVRGEWVTENCEVRVRLVRLFISWIKNKDPAFDTSVIDSRVYSSWQCFRTIFSTKVNQDRWFVPIHPKVNFEAKEYFVTYIPDLDNTRVIKLTDLPQ</sequence>
<evidence type="ECO:0000313" key="2">
    <source>
        <dbReference type="Proteomes" id="UP001211907"/>
    </source>
</evidence>
<organism evidence="1 2">
    <name type="scientific">Physocladia obscura</name>
    <dbReference type="NCBI Taxonomy" id="109957"/>
    <lineage>
        <taxon>Eukaryota</taxon>
        <taxon>Fungi</taxon>
        <taxon>Fungi incertae sedis</taxon>
        <taxon>Chytridiomycota</taxon>
        <taxon>Chytridiomycota incertae sedis</taxon>
        <taxon>Chytridiomycetes</taxon>
        <taxon>Chytridiales</taxon>
        <taxon>Chytriomycetaceae</taxon>
        <taxon>Physocladia</taxon>
    </lineage>
</organism>
<name>A0AAD5T624_9FUNG</name>
<accession>A0AAD5T624</accession>
<dbReference type="EMBL" id="JADGJH010000290">
    <property type="protein sequence ID" value="KAJ3131567.1"/>
    <property type="molecule type" value="Genomic_DNA"/>
</dbReference>
<gene>
    <name evidence="1" type="ORF">HK100_006242</name>
</gene>
<proteinExistence type="predicted"/>
<evidence type="ECO:0000313" key="1">
    <source>
        <dbReference type="EMBL" id="KAJ3131567.1"/>
    </source>
</evidence>
<keyword evidence="2" id="KW-1185">Reference proteome</keyword>
<reference evidence="1" key="1">
    <citation type="submission" date="2020-05" db="EMBL/GenBank/DDBJ databases">
        <title>Phylogenomic resolution of chytrid fungi.</title>
        <authorList>
            <person name="Stajich J.E."/>
            <person name="Amses K."/>
            <person name="Simmons R."/>
            <person name="Seto K."/>
            <person name="Myers J."/>
            <person name="Bonds A."/>
            <person name="Quandt C.A."/>
            <person name="Barry K."/>
            <person name="Liu P."/>
            <person name="Grigoriev I."/>
            <person name="Longcore J.E."/>
            <person name="James T.Y."/>
        </authorList>
    </citation>
    <scope>NUCLEOTIDE SEQUENCE</scope>
    <source>
        <strain evidence="1">JEL0513</strain>
    </source>
</reference>
<dbReference type="Proteomes" id="UP001211907">
    <property type="component" value="Unassembled WGS sequence"/>
</dbReference>
<dbReference type="AlphaFoldDB" id="A0AAD5T624"/>
<protein>
    <submittedName>
        <fullName evidence="1">Uncharacterized protein</fullName>
    </submittedName>
</protein>